<gene>
    <name evidence="1" type="ORF">C8Q71DRAFT_769488</name>
</gene>
<reference evidence="1 2" key="1">
    <citation type="journal article" date="2021" name="Environ. Microbiol.">
        <title>Gene family expansions and transcriptome signatures uncover fungal adaptations to wood decay.</title>
        <authorList>
            <person name="Hage H."/>
            <person name="Miyauchi S."/>
            <person name="Viragh M."/>
            <person name="Drula E."/>
            <person name="Min B."/>
            <person name="Chaduli D."/>
            <person name="Navarro D."/>
            <person name="Favel A."/>
            <person name="Norest M."/>
            <person name="Lesage-Meessen L."/>
            <person name="Balint B."/>
            <person name="Merenyi Z."/>
            <person name="de Eugenio L."/>
            <person name="Morin E."/>
            <person name="Martinez A.T."/>
            <person name="Baldrian P."/>
            <person name="Stursova M."/>
            <person name="Martinez M.J."/>
            <person name="Novotny C."/>
            <person name="Magnuson J.K."/>
            <person name="Spatafora J.W."/>
            <person name="Maurice S."/>
            <person name="Pangilinan J."/>
            <person name="Andreopoulos W."/>
            <person name="LaButti K."/>
            <person name="Hundley H."/>
            <person name="Na H."/>
            <person name="Kuo A."/>
            <person name="Barry K."/>
            <person name="Lipzen A."/>
            <person name="Henrissat B."/>
            <person name="Riley R."/>
            <person name="Ahrendt S."/>
            <person name="Nagy L.G."/>
            <person name="Grigoriev I.V."/>
            <person name="Martin F."/>
            <person name="Rosso M.N."/>
        </authorList>
    </citation>
    <scope>NUCLEOTIDE SEQUENCE [LARGE SCALE GENOMIC DNA]</scope>
    <source>
        <strain evidence="1 2">CIRM-BRFM 1785</strain>
    </source>
</reference>
<dbReference type="Proteomes" id="UP000814176">
    <property type="component" value="Unassembled WGS sequence"/>
</dbReference>
<sequence length="83" mass="9105">MTVSNSLRCQLIGTSADEEYARLLSSGGHLVYIGSQFETPEYGAQGNFIASSHKAYTVTLVHQLKCLDIIRRDLTDDSLEAPT</sequence>
<evidence type="ECO:0000313" key="2">
    <source>
        <dbReference type="Proteomes" id="UP000814176"/>
    </source>
</evidence>
<name>A0ABQ8KAX4_9APHY</name>
<protein>
    <submittedName>
        <fullName evidence="1">Uncharacterized protein</fullName>
    </submittedName>
</protein>
<organism evidence="1 2">
    <name type="scientific">Rhodofomes roseus</name>
    <dbReference type="NCBI Taxonomy" id="34475"/>
    <lineage>
        <taxon>Eukaryota</taxon>
        <taxon>Fungi</taxon>
        <taxon>Dikarya</taxon>
        <taxon>Basidiomycota</taxon>
        <taxon>Agaricomycotina</taxon>
        <taxon>Agaricomycetes</taxon>
        <taxon>Polyporales</taxon>
        <taxon>Rhodofomes</taxon>
    </lineage>
</organism>
<dbReference type="EMBL" id="JADCUA010000015">
    <property type="protein sequence ID" value="KAH9834538.1"/>
    <property type="molecule type" value="Genomic_DNA"/>
</dbReference>
<evidence type="ECO:0000313" key="1">
    <source>
        <dbReference type="EMBL" id="KAH9834538.1"/>
    </source>
</evidence>
<comment type="caution">
    <text evidence="1">The sequence shown here is derived from an EMBL/GenBank/DDBJ whole genome shotgun (WGS) entry which is preliminary data.</text>
</comment>
<dbReference type="GeneID" id="72005020"/>
<accession>A0ABQ8KAX4</accession>
<proteinExistence type="predicted"/>
<dbReference type="RefSeq" id="XP_047777069.1">
    <property type="nucleotide sequence ID" value="XM_047924288.1"/>
</dbReference>
<keyword evidence="2" id="KW-1185">Reference proteome</keyword>